<feature type="region of interest" description="Disordered" evidence="1">
    <location>
        <begin position="86"/>
        <end position="120"/>
    </location>
</feature>
<dbReference type="STRING" id="1184609.KILIM_029_00100"/>
<dbReference type="EMBL" id="BAHD01000029">
    <property type="protein sequence ID" value="GAB95901.1"/>
    <property type="molecule type" value="Genomic_DNA"/>
</dbReference>
<dbReference type="OrthoDB" id="3748562at2"/>
<dbReference type="RefSeq" id="WP_006592433.1">
    <property type="nucleotide sequence ID" value="NZ_BAHD01000029.1"/>
</dbReference>
<proteinExistence type="predicted"/>
<sequence>MTDTITRPGSDPEIDEKPKREPFLGLSPLQLIGGALAAITTAVATSYLGVAGTLIGAAVASVMSTVGAAVYTQSMNAAQGRIASGLSSLGDRRRGGPDRTDPTAGRPTASASGQAWENDALEVDTRPSLWARLSSAVGRVSTRAWVGTAAVFLMAIVAITGFELATGKPVSATVTGNTSSSGTTISSVVDPGSGGSGTTDETPTDEATPVDEVSPTDGTTPTDGATLPTDGATQPDGQPVPDTTQAPGQPESVPDNTQQPDPAQTADPGQTADSGSGDTGSGQQNPGQGDQDPAPAGP</sequence>
<dbReference type="AlphaFoldDB" id="K6WQ17"/>
<feature type="transmembrane region" description="Helical" evidence="2">
    <location>
        <begin position="50"/>
        <end position="71"/>
    </location>
</feature>
<evidence type="ECO:0000256" key="2">
    <source>
        <dbReference type="SAM" id="Phobius"/>
    </source>
</evidence>
<feature type="compositionally biased region" description="Low complexity" evidence="1">
    <location>
        <begin position="198"/>
        <end position="231"/>
    </location>
</feature>
<dbReference type="Proteomes" id="UP000008366">
    <property type="component" value="Unassembled WGS sequence"/>
</dbReference>
<evidence type="ECO:0000313" key="4">
    <source>
        <dbReference type="Proteomes" id="UP000008366"/>
    </source>
</evidence>
<keyword evidence="4" id="KW-1185">Reference proteome</keyword>
<keyword evidence="2" id="KW-1133">Transmembrane helix</keyword>
<feature type="compositionally biased region" description="Basic and acidic residues" evidence="1">
    <location>
        <begin position="90"/>
        <end position="101"/>
    </location>
</feature>
<feature type="transmembrane region" description="Helical" evidence="2">
    <location>
        <begin position="144"/>
        <end position="162"/>
    </location>
</feature>
<evidence type="ECO:0000256" key="1">
    <source>
        <dbReference type="SAM" id="MobiDB-lite"/>
    </source>
</evidence>
<comment type="caution">
    <text evidence="3">The sequence shown here is derived from an EMBL/GenBank/DDBJ whole genome shotgun (WGS) entry which is preliminary data.</text>
</comment>
<keyword evidence="2" id="KW-0472">Membrane</keyword>
<reference evidence="3 4" key="1">
    <citation type="submission" date="2012-08" db="EMBL/GenBank/DDBJ databases">
        <title>Whole genome shotgun sequence of Kineosphaera limosa NBRC 100340.</title>
        <authorList>
            <person name="Yoshida I."/>
            <person name="Isaki S."/>
            <person name="Hosoyama A."/>
            <person name="Tsuchikane K."/>
            <person name="Katsumata H."/>
            <person name="Ando Y."/>
            <person name="Ohji S."/>
            <person name="Hamada M."/>
            <person name="Tamura T."/>
            <person name="Yamazoe A."/>
            <person name="Yamazaki S."/>
            <person name="Fujita N."/>
        </authorList>
    </citation>
    <scope>NUCLEOTIDE SEQUENCE [LARGE SCALE GENOMIC DNA]</scope>
    <source>
        <strain evidence="3 4">NBRC 100340</strain>
    </source>
</reference>
<organism evidence="3 4">
    <name type="scientific">Kineosphaera limosa NBRC 100340</name>
    <dbReference type="NCBI Taxonomy" id="1184609"/>
    <lineage>
        <taxon>Bacteria</taxon>
        <taxon>Bacillati</taxon>
        <taxon>Actinomycetota</taxon>
        <taxon>Actinomycetes</taxon>
        <taxon>Micrococcales</taxon>
        <taxon>Dermatophilaceae</taxon>
        <taxon>Kineosphaera</taxon>
    </lineage>
</organism>
<protein>
    <submittedName>
        <fullName evidence="3">Uncharacterized protein</fullName>
    </submittedName>
</protein>
<dbReference type="eggNOG" id="ENOG5031XEQ">
    <property type="taxonomic scope" value="Bacteria"/>
</dbReference>
<gene>
    <name evidence="3" type="ORF">KILIM_029_00100</name>
</gene>
<accession>K6WQ17</accession>
<feature type="compositionally biased region" description="Low complexity" evidence="1">
    <location>
        <begin position="171"/>
        <end position="191"/>
    </location>
</feature>
<keyword evidence="2" id="KW-0812">Transmembrane</keyword>
<feature type="region of interest" description="Disordered" evidence="1">
    <location>
        <begin position="171"/>
        <end position="298"/>
    </location>
</feature>
<feature type="compositionally biased region" description="Low complexity" evidence="1">
    <location>
        <begin position="269"/>
        <end position="298"/>
    </location>
</feature>
<feature type="transmembrane region" description="Helical" evidence="2">
    <location>
        <begin position="23"/>
        <end position="44"/>
    </location>
</feature>
<name>K6WQ17_9MICO</name>
<feature type="region of interest" description="Disordered" evidence="1">
    <location>
        <begin position="1"/>
        <end position="21"/>
    </location>
</feature>
<evidence type="ECO:0000313" key="3">
    <source>
        <dbReference type="EMBL" id="GAB95901.1"/>
    </source>
</evidence>